<evidence type="ECO:0000256" key="1">
    <source>
        <dbReference type="ARBA" id="ARBA00010528"/>
    </source>
</evidence>
<comment type="function">
    <text evidence="5">One of the primary rRNA binding proteins, this protein initially binds near the 5'-end of the 23S rRNA. It is important during the early stages of 50S assembly. It makes multiple contacts with different domains of the 23S rRNA in the assembled 50S subunit and ribosome.</text>
</comment>
<keyword evidence="3 5" id="KW-0687">Ribonucleoprotein</keyword>
<feature type="compositionally biased region" description="Polar residues" evidence="6">
    <location>
        <begin position="67"/>
        <end position="81"/>
    </location>
</feature>
<dbReference type="Pfam" id="PF00573">
    <property type="entry name" value="Ribosomal_L4"/>
    <property type="match status" value="1"/>
</dbReference>
<dbReference type="EMBL" id="KT007040">
    <property type="protein sequence ID" value="AKQ04481.1"/>
    <property type="molecule type" value="Genomic_DNA"/>
</dbReference>
<gene>
    <name evidence="5 7" type="primary">rplD</name>
</gene>
<dbReference type="SUPFAM" id="SSF52166">
    <property type="entry name" value="Ribosomal protein L4"/>
    <property type="match status" value="1"/>
</dbReference>
<dbReference type="GO" id="GO:0019843">
    <property type="term" value="F:rRNA binding"/>
    <property type="evidence" value="ECO:0007669"/>
    <property type="project" value="UniProtKB-UniRule"/>
</dbReference>
<dbReference type="GO" id="GO:0006412">
    <property type="term" value="P:translation"/>
    <property type="evidence" value="ECO:0007669"/>
    <property type="project" value="UniProtKB-UniRule"/>
</dbReference>
<dbReference type="GO" id="GO:0005840">
    <property type="term" value="C:ribosome"/>
    <property type="evidence" value="ECO:0007669"/>
    <property type="project" value="UniProtKB-KW"/>
</dbReference>
<dbReference type="GO" id="GO:1990904">
    <property type="term" value="C:ribonucleoprotein complex"/>
    <property type="evidence" value="ECO:0007669"/>
    <property type="project" value="UniProtKB-KW"/>
</dbReference>
<dbReference type="GO" id="GO:0003735">
    <property type="term" value="F:structural constituent of ribosome"/>
    <property type="evidence" value="ECO:0007669"/>
    <property type="project" value="InterPro"/>
</dbReference>
<dbReference type="PANTHER" id="PTHR10746:SF6">
    <property type="entry name" value="LARGE RIBOSOMAL SUBUNIT PROTEIN UL4M"/>
    <property type="match status" value="1"/>
</dbReference>
<keyword evidence="5" id="KW-0699">rRNA-binding</keyword>
<comment type="function">
    <text evidence="5">Forms part of the polypeptide exit tunnel.</text>
</comment>
<dbReference type="InterPro" id="IPR013005">
    <property type="entry name" value="Ribosomal_uL4-like"/>
</dbReference>
<dbReference type="InterPro" id="IPR002136">
    <property type="entry name" value="Ribosomal_uL4"/>
</dbReference>
<keyword evidence="5" id="KW-0694">RNA-binding</keyword>
<comment type="subunit">
    <text evidence="5">Part of the 50S ribosomal subunit.</text>
</comment>
<reference evidence="7" key="1">
    <citation type="journal article" date="2015" name="ISME J.">
        <title>Aquifer environment selects for microbial species cohorts in sediment and groundwater.</title>
        <authorList>
            <person name="Hug L.A."/>
            <person name="Thomas B.C."/>
            <person name="Brown C.T."/>
            <person name="Frischkorn K.R."/>
            <person name="Williams K.H."/>
            <person name="Tringe S.G."/>
            <person name="Banfield J.F."/>
        </authorList>
    </citation>
    <scope>NUCLEOTIDE SEQUENCE</scope>
</reference>
<organism evidence="7">
    <name type="scientific">uncultured Chloroflexi bacterium Rifle_16ft_4_minimus_5762</name>
    <dbReference type="NCBI Taxonomy" id="1665077"/>
    <lineage>
        <taxon>Bacteria</taxon>
        <taxon>Bacillati</taxon>
        <taxon>Chloroflexota</taxon>
        <taxon>environmental samples</taxon>
    </lineage>
</organism>
<dbReference type="NCBIfam" id="TIGR03953">
    <property type="entry name" value="rplD_bact"/>
    <property type="match status" value="1"/>
</dbReference>
<sequence length="210" mass="23063">MKLDVYNMQGKKLEKQAELPAKIFEADIDNDLMHQAYTRQMANGHLGTHKTKTRAEVRGGGKKPWNQKGTGNARQGSTRSPQWVGGGRVFGPRPRSYNQDMPQKMRQAALRSALSAKAAGNEIVLVDAFGLDQPKTKLVAQALTKLVGEGSALLVLPGKDENYAQVQRAGRNLPVFKALLANYVNVRDLLTYNKLILPLDSIKAIETLLG</sequence>
<comment type="similarity">
    <text evidence="1 5">Belongs to the universal ribosomal protein uL4 family.</text>
</comment>
<evidence type="ECO:0000313" key="7">
    <source>
        <dbReference type="EMBL" id="AKQ04481.1"/>
    </source>
</evidence>
<evidence type="ECO:0000256" key="2">
    <source>
        <dbReference type="ARBA" id="ARBA00022980"/>
    </source>
</evidence>
<dbReference type="HAMAP" id="MF_01328_B">
    <property type="entry name" value="Ribosomal_uL4_B"/>
    <property type="match status" value="1"/>
</dbReference>
<dbReference type="PANTHER" id="PTHR10746">
    <property type="entry name" value="50S RIBOSOMAL PROTEIN L4"/>
    <property type="match status" value="1"/>
</dbReference>
<evidence type="ECO:0000256" key="5">
    <source>
        <dbReference type="HAMAP-Rule" id="MF_01328"/>
    </source>
</evidence>
<protein>
    <recommendedName>
        <fullName evidence="4 5">Large ribosomal subunit protein uL4</fullName>
    </recommendedName>
</protein>
<evidence type="ECO:0000256" key="6">
    <source>
        <dbReference type="SAM" id="MobiDB-lite"/>
    </source>
</evidence>
<name>A0A0H4T9B3_9CHLR</name>
<evidence type="ECO:0000256" key="4">
    <source>
        <dbReference type="ARBA" id="ARBA00035244"/>
    </source>
</evidence>
<keyword evidence="2 5" id="KW-0689">Ribosomal protein</keyword>
<proteinExistence type="inferred from homology"/>
<dbReference type="AlphaFoldDB" id="A0A0H4T9B3"/>
<accession>A0A0H4T9B3</accession>
<dbReference type="InterPro" id="IPR023574">
    <property type="entry name" value="Ribosomal_uL4_dom_sf"/>
</dbReference>
<evidence type="ECO:0000256" key="3">
    <source>
        <dbReference type="ARBA" id="ARBA00023274"/>
    </source>
</evidence>
<feature type="region of interest" description="Disordered" evidence="6">
    <location>
        <begin position="48"/>
        <end position="95"/>
    </location>
</feature>
<dbReference type="Gene3D" id="3.40.1370.10">
    <property type="match status" value="1"/>
</dbReference>